<reference evidence="1 2" key="1">
    <citation type="submission" date="2017-03" db="EMBL/GenBank/DDBJ databases">
        <title>Genome analysis of strain PAMC 26577.</title>
        <authorList>
            <person name="Oh H.-M."/>
            <person name="Yang J.-A."/>
        </authorList>
    </citation>
    <scope>NUCLEOTIDE SEQUENCE [LARGE SCALE GENOMIC DNA]</scope>
    <source>
        <strain evidence="1 2">PAMC 26577</strain>
    </source>
</reference>
<organism evidence="1 2">
    <name type="scientific">Caballeronia sordidicola</name>
    <name type="common">Burkholderia sordidicola</name>
    <dbReference type="NCBI Taxonomy" id="196367"/>
    <lineage>
        <taxon>Bacteria</taxon>
        <taxon>Pseudomonadati</taxon>
        <taxon>Pseudomonadota</taxon>
        <taxon>Betaproteobacteria</taxon>
        <taxon>Burkholderiales</taxon>
        <taxon>Burkholderiaceae</taxon>
        <taxon>Caballeronia</taxon>
    </lineage>
</organism>
<sequence length="81" mass="9025">MIPVDEKNFAFSILRAEEPAHPRQVFDCKYRLFSDGSDATEHLPYIRTVLIAKTLPKGRHVSVGGLVDGGAQKRNSFALKI</sequence>
<evidence type="ECO:0000313" key="1">
    <source>
        <dbReference type="EMBL" id="OTP79455.1"/>
    </source>
</evidence>
<evidence type="ECO:0000313" key="2">
    <source>
        <dbReference type="Proteomes" id="UP000195221"/>
    </source>
</evidence>
<protein>
    <submittedName>
        <fullName evidence="1">Uncharacterized protein</fullName>
    </submittedName>
</protein>
<comment type="caution">
    <text evidence="1">The sequence shown here is derived from an EMBL/GenBank/DDBJ whole genome shotgun (WGS) entry which is preliminary data.</text>
</comment>
<name>A0A242N713_CABSO</name>
<proteinExistence type="predicted"/>
<gene>
    <name evidence="1" type="ORF">PAMC26577_00910</name>
</gene>
<dbReference type="EMBL" id="NBTZ01000009">
    <property type="protein sequence ID" value="OTP79455.1"/>
    <property type="molecule type" value="Genomic_DNA"/>
</dbReference>
<dbReference type="AlphaFoldDB" id="A0A242N713"/>
<accession>A0A242N713</accession>
<dbReference type="Proteomes" id="UP000195221">
    <property type="component" value="Unassembled WGS sequence"/>
</dbReference>